<accession>A0AC61NFG9</accession>
<evidence type="ECO:0000313" key="2">
    <source>
        <dbReference type="Proteomes" id="UP000826212"/>
    </source>
</evidence>
<proteinExistence type="predicted"/>
<sequence length="83" mass="9792">MKKQIIISLTFQNNQAEDAMHFYISLFKNSKIINVQRWGKHTPIEEGRIMQATFEPDGIFFMFSDSHPIHDWNFTPAVSNYIE</sequence>
<dbReference type="EMBL" id="CP081303">
    <property type="protein sequence ID" value="QZE14365.1"/>
    <property type="molecule type" value="Genomic_DNA"/>
</dbReference>
<name>A0AC61NFG9_9BACT</name>
<keyword evidence="2" id="KW-1185">Reference proteome</keyword>
<reference evidence="1" key="1">
    <citation type="submission" date="2021-08" db="EMBL/GenBank/DDBJ databases">
        <title>Novel anaerobic bacterium isolated from sea squirt in East Sea, Republic of Korea.</title>
        <authorList>
            <person name="Nguyen T.H."/>
            <person name="Li Z."/>
            <person name="Lee Y.-J."/>
            <person name="Ko J."/>
            <person name="Kim S.-G."/>
        </authorList>
    </citation>
    <scope>NUCLEOTIDE SEQUENCE</scope>
    <source>
        <strain evidence="1">KCTC 25031</strain>
    </source>
</reference>
<gene>
    <name evidence="1" type="ORF">K4L44_00225</name>
</gene>
<organism evidence="1 2">
    <name type="scientific">Halosquirtibacter laminarini</name>
    <dbReference type="NCBI Taxonomy" id="3374600"/>
    <lineage>
        <taxon>Bacteria</taxon>
        <taxon>Pseudomonadati</taxon>
        <taxon>Bacteroidota</taxon>
        <taxon>Bacteroidia</taxon>
        <taxon>Marinilabiliales</taxon>
        <taxon>Prolixibacteraceae</taxon>
        <taxon>Halosquirtibacter</taxon>
    </lineage>
</organism>
<evidence type="ECO:0000313" key="1">
    <source>
        <dbReference type="EMBL" id="QZE14365.1"/>
    </source>
</evidence>
<dbReference type="Proteomes" id="UP000826212">
    <property type="component" value="Chromosome"/>
</dbReference>
<protein>
    <submittedName>
        <fullName evidence="1">VOC family protein</fullName>
    </submittedName>
</protein>